<accession>A0A0R3TZR4</accession>
<dbReference type="InterPro" id="IPR036691">
    <property type="entry name" value="Endo/exonu/phosph_ase_sf"/>
</dbReference>
<dbReference type="Gene3D" id="3.60.10.10">
    <property type="entry name" value="Endonuclease/exonuclease/phosphatase"/>
    <property type="match status" value="1"/>
</dbReference>
<dbReference type="STRING" id="102285.A0A0R3TZR4"/>
<evidence type="ECO:0000313" key="4">
    <source>
        <dbReference type="EMBL" id="VDO15621.1"/>
    </source>
</evidence>
<dbReference type="GO" id="GO:0003824">
    <property type="term" value="F:catalytic activity"/>
    <property type="evidence" value="ECO:0007669"/>
    <property type="project" value="InterPro"/>
</dbReference>
<dbReference type="EMBL" id="UZAE01015295">
    <property type="protein sequence ID" value="VDO15621.1"/>
    <property type="molecule type" value="Genomic_DNA"/>
</dbReference>
<feature type="domain" description="Endonuclease/exonuclease/phosphatase" evidence="3">
    <location>
        <begin position="95"/>
        <end position="197"/>
    </location>
</feature>
<evidence type="ECO:0000313" key="6">
    <source>
        <dbReference type="WBParaSite" id="HNAJ_0001336301-mRNA-1"/>
    </source>
</evidence>
<evidence type="ECO:0000313" key="5">
    <source>
        <dbReference type="Proteomes" id="UP000278807"/>
    </source>
</evidence>
<dbReference type="AlphaFoldDB" id="A0A0R3TZR4"/>
<keyword evidence="1" id="KW-0175">Coiled coil</keyword>
<dbReference type="PANTHER" id="PTHR36688">
    <property type="entry name" value="ENDO/EXONUCLEASE/PHOSPHATASE DOMAIN-CONTAINING PROTEIN"/>
    <property type="match status" value="1"/>
</dbReference>
<evidence type="ECO:0000259" key="3">
    <source>
        <dbReference type="Pfam" id="PF14529"/>
    </source>
</evidence>
<dbReference type="OrthoDB" id="6152674at2759"/>
<proteinExistence type="predicted"/>
<sequence length="406" mass="46768">MPRQGESQRLQILQWNAGGMSPDKNIQIQKILQTNDMDIFTIVEANISDDKLKYYQFSGYTLYNLPKYRQVASGILTGVKDGLTSHYTLIKSMGSTQDKFQALTFWTSHKKTIVVGDFNVHSTRWGYTDTNIAGKEIEDMLNSNTLELIYSNEDPATYLHYNGSRTTPDLLLVSSDISEDTRRKIIDDPGSGHKPVIASITIGSKSMSRKVPTKLSWNFKKADWPRFTNLLEDELHSSPLNFNQHPDKLCTAITNIMIRCTKKTIPRGKTKHYRVFWSKHLEELKRKREALRNTADQIGRTEYVKTWRRQTAREFQTSRFNELKARTKRIQDLKVQRTQSSNKGEIVDSGTLRNSRLAKNRTLSDIADWKRIQDLKVQRTQSSNKGEIVDSGTLRNSRLAKNRSRC</sequence>
<dbReference type="InterPro" id="IPR052560">
    <property type="entry name" value="RdDP_mobile_element"/>
</dbReference>
<dbReference type="WBParaSite" id="HNAJ_0001336301-mRNA-1">
    <property type="protein sequence ID" value="HNAJ_0001336301-mRNA-1"/>
    <property type="gene ID" value="HNAJ_0001336301"/>
</dbReference>
<dbReference type="SUPFAM" id="SSF56219">
    <property type="entry name" value="DNase I-like"/>
    <property type="match status" value="1"/>
</dbReference>
<organism evidence="6">
    <name type="scientific">Rodentolepis nana</name>
    <name type="common">Dwarf tapeworm</name>
    <name type="synonym">Hymenolepis nana</name>
    <dbReference type="NCBI Taxonomy" id="102285"/>
    <lineage>
        <taxon>Eukaryota</taxon>
        <taxon>Metazoa</taxon>
        <taxon>Spiralia</taxon>
        <taxon>Lophotrochozoa</taxon>
        <taxon>Platyhelminthes</taxon>
        <taxon>Cestoda</taxon>
        <taxon>Eucestoda</taxon>
        <taxon>Cyclophyllidea</taxon>
        <taxon>Hymenolepididae</taxon>
        <taxon>Rodentolepis</taxon>
    </lineage>
</organism>
<evidence type="ECO:0000256" key="2">
    <source>
        <dbReference type="SAM" id="MobiDB-lite"/>
    </source>
</evidence>
<evidence type="ECO:0000256" key="1">
    <source>
        <dbReference type="SAM" id="Coils"/>
    </source>
</evidence>
<feature type="region of interest" description="Disordered" evidence="2">
    <location>
        <begin position="380"/>
        <end position="406"/>
    </location>
</feature>
<feature type="coiled-coil region" evidence="1">
    <location>
        <begin position="274"/>
        <end position="301"/>
    </location>
</feature>
<protein>
    <submittedName>
        <fullName evidence="6">Endo/exonuclease/phosphatase domain-containing protein</fullName>
    </submittedName>
</protein>
<reference evidence="4 5" key="2">
    <citation type="submission" date="2018-11" db="EMBL/GenBank/DDBJ databases">
        <authorList>
            <consortium name="Pathogen Informatics"/>
        </authorList>
    </citation>
    <scope>NUCLEOTIDE SEQUENCE [LARGE SCALE GENOMIC DNA]</scope>
</reference>
<keyword evidence="5" id="KW-1185">Reference proteome</keyword>
<dbReference type="Pfam" id="PF14529">
    <property type="entry name" value="Exo_endo_phos_2"/>
    <property type="match status" value="1"/>
</dbReference>
<dbReference type="InterPro" id="IPR005135">
    <property type="entry name" value="Endo/exonuclease/phosphatase"/>
</dbReference>
<dbReference type="Proteomes" id="UP000278807">
    <property type="component" value="Unassembled WGS sequence"/>
</dbReference>
<dbReference type="PANTHER" id="PTHR36688:SF2">
    <property type="entry name" value="ENDONUCLEASE_EXONUCLEASE_PHOSPHATASE DOMAIN-CONTAINING PROTEIN"/>
    <property type="match status" value="1"/>
</dbReference>
<gene>
    <name evidence="4" type="ORF">HNAJ_LOCUS13337</name>
</gene>
<name>A0A0R3TZR4_RODNA</name>
<reference evidence="6" key="1">
    <citation type="submission" date="2017-02" db="UniProtKB">
        <authorList>
            <consortium name="WormBaseParasite"/>
        </authorList>
    </citation>
    <scope>IDENTIFICATION</scope>
</reference>